<feature type="compositionally biased region" description="Basic and acidic residues" evidence="1">
    <location>
        <begin position="17"/>
        <end position="32"/>
    </location>
</feature>
<evidence type="ECO:0000256" key="1">
    <source>
        <dbReference type="SAM" id="MobiDB-lite"/>
    </source>
</evidence>
<protein>
    <submittedName>
        <fullName evidence="3">EF-hand domain-containing protein</fullName>
    </submittedName>
</protein>
<reference evidence="2" key="1">
    <citation type="submission" date="2014-07" db="EMBL/GenBank/DDBJ databases">
        <authorList>
            <person name="Martin A.A"/>
            <person name="De Silva N."/>
        </authorList>
    </citation>
    <scope>NUCLEOTIDE SEQUENCE</scope>
</reference>
<reference evidence="3" key="2">
    <citation type="submission" date="2015-08" db="UniProtKB">
        <authorList>
            <consortium name="WormBaseParasite"/>
        </authorList>
    </citation>
    <scope>IDENTIFICATION</scope>
</reference>
<proteinExistence type="predicted"/>
<keyword evidence="2" id="KW-1185">Reference proteome</keyword>
<sequence length="119" mass="13566">MDALFGRKNKINQGAGEADKSRNDTFSEDRCRSLSTESDSVLVDDHHIHDISRKRESISKILLGPETGLFGTIDPETNQHKKVSLDDFMTHYKKYQINGDGFEKVDYQKKMTSLVGRDM</sequence>
<feature type="region of interest" description="Disordered" evidence="1">
    <location>
        <begin position="1"/>
        <end position="37"/>
    </location>
</feature>
<evidence type="ECO:0000313" key="2">
    <source>
        <dbReference type="Proteomes" id="UP000035680"/>
    </source>
</evidence>
<name>A0A0K0FPH5_STRVS</name>
<dbReference type="WBParaSite" id="SVE_1103200.1">
    <property type="protein sequence ID" value="SVE_1103200.1"/>
    <property type="gene ID" value="SVE_1103200"/>
</dbReference>
<organism evidence="2 3">
    <name type="scientific">Strongyloides venezuelensis</name>
    <name type="common">Threadworm</name>
    <dbReference type="NCBI Taxonomy" id="75913"/>
    <lineage>
        <taxon>Eukaryota</taxon>
        <taxon>Metazoa</taxon>
        <taxon>Ecdysozoa</taxon>
        <taxon>Nematoda</taxon>
        <taxon>Chromadorea</taxon>
        <taxon>Rhabditida</taxon>
        <taxon>Tylenchina</taxon>
        <taxon>Panagrolaimomorpha</taxon>
        <taxon>Strongyloidoidea</taxon>
        <taxon>Strongyloididae</taxon>
        <taxon>Strongyloides</taxon>
    </lineage>
</organism>
<dbReference type="Proteomes" id="UP000035680">
    <property type="component" value="Unassembled WGS sequence"/>
</dbReference>
<accession>A0A0K0FPH5</accession>
<evidence type="ECO:0000313" key="3">
    <source>
        <dbReference type="WBParaSite" id="SVE_1103200.1"/>
    </source>
</evidence>
<dbReference type="AlphaFoldDB" id="A0A0K0FPH5"/>